<evidence type="ECO:0000313" key="8">
    <source>
        <dbReference type="Proteomes" id="UP000001058"/>
    </source>
</evidence>
<evidence type="ECO:0000259" key="6">
    <source>
        <dbReference type="Pfam" id="PF00326"/>
    </source>
</evidence>
<dbReference type="EMBL" id="GL378327">
    <property type="protein sequence ID" value="EFJ51398.1"/>
    <property type="molecule type" value="Genomic_DNA"/>
</dbReference>
<dbReference type="OrthoDB" id="548043at2759"/>
<feature type="compositionally biased region" description="Gly residues" evidence="5">
    <location>
        <begin position="296"/>
        <end position="306"/>
    </location>
</feature>
<dbReference type="SUPFAM" id="SSF53474">
    <property type="entry name" value="alpha/beta-Hydrolases"/>
    <property type="match status" value="1"/>
</dbReference>
<gene>
    <name evidence="7" type="ORF">VOLCADRAFT_116405</name>
</gene>
<evidence type="ECO:0000256" key="3">
    <source>
        <dbReference type="ARBA" id="ARBA00042165"/>
    </source>
</evidence>
<name>D8TLV7_VOLCA</name>
<evidence type="ECO:0000256" key="5">
    <source>
        <dbReference type="SAM" id="MobiDB-lite"/>
    </source>
</evidence>
<dbReference type="KEGG" id="vcn:VOLCADRAFT_116405"/>
<dbReference type="GO" id="GO:0006508">
    <property type="term" value="P:proteolysis"/>
    <property type="evidence" value="ECO:0007669"/>
    <property type="project" value="InterPro"/>
</dbReference>
<comment type="similarity">
    <text evidence="1">Belongs to the peptidase S9A family.</text>
</comment>
<dbReference type="InParanoid" id="D8TLV7"/>
<sequence>MQENEYSKLQLRHLSSLRKELEQEVAELFPDPDPDPPPRCEFTRAVADGQNRCPTLGAAATAGAACCVLDEHQRIAACGSGAANYILHSFAPSPTFDLAAFSETTQPVPPGQRLPNRFVLHVVHADTGRTLLEPVVGVSGDVGWVSLGNVDGRNGDGGGSGAGGGGGGGGRVYFTRAAQRELWCLDVKQPPPPPQQQQQQQRRRRSEAAAAKASPRLVFREPHGQPIQLVQYGTCLYGETLGNTGVPLEVRLLGVCSAGADAPVPGEMEGPIGQSGAGLPIRGDGSSDGDGDGDGDGGGGGDGTGGVTEPEGVAVAARAAAAAMQAAAADQSMNGATRGGTEPGTTAVAAADDGEGLTEVTAARRLENHAHDDGVPLLPQRPGRQYSVIYLGLAPDAVTLAGGYEANDRGDGGASGAAEDHAGVPGRKRLLCGGRSSYCGSGTGTSNDGDCPGIGGSCDGGGSSSLSHGSSCNGYEALLLWLRDLDHPNGCLLLALVPVHHSLKRCDRDLGLSYVPPRRRQKTKLLELLAHNPNLRIVHVEVRPGGRVLCVREAVDGRGDPGGLYELDELQLDWSAVKQSAVVAAAADAAAAARAGCEEDVNGDGDGYYGWRSTALQMGAPRGESDPYMRTAMPLALVHRRRTVVVQGPRQHVLCVLAWGDDGQVTLACSNMAAAPWVTSVELLPYAVQDCGSVENIGGGKNLNTAALQVAATMATEIRCGDVNPRLMIERLWATSHDGAQVPITLCRMVSEAGKTAAGTGGQEDAVRKCGTERDPPLDYQPALQPLLRRGVAVAVAHVRGGGLLGPAWYDAGRGAANKANSYLDLLAAARHLVATGVTTPGLMCLAAESAGGWAAGAALNEMGTRLFRAAVLTVPTLDVMTSLLEDPTYGPYELGDPRADPALYRAVLRWSPYDGLGAVSGVQYPALLLRVGLFDTNVPYWDPAKYMARLRSLARRDGGVGVSLRLMQVSLGQGPVKPGGHETYDNVADDAAFCAFVLWSLRMWPGKLERVGTRKPGTQ</sequence>
<evidence type="ECO:0000256" key="4">
    <source>
        <dbReference type="ARBA" id="ARBA00045448"/>
    </source>
</evidence>
<keyword evidence="8" id="KW-1185">Reference proteome</keyword>
<feature type="domain" description="Peptidase S9 prolyl oligopeptidase catalytic" evidence="6">
    <location>
        <begin position="784"/>
        <end position="956"/>
    </location>
</feature>
<dbReference type="RefSeq" id="XP_002947350.1">
    <property type="nucleotide sequence ID" value="XM_002947304.1"/>
</dbReference>
<organism evidence="8">
    <name type="scientific">Volvox carteri f. nagariensis</name>
    <dbReference type="NCBI Taxonomy" id="3068"/>
    <lineage>
        <taxon>Eukaryota</taxon>
        <taxon>Viridiplantae</taxon>
        <taxon>Chlorophyta</taxon>
        <taxon>core chlorophytes</taxon>
        <taxon>Chlorophyceae</taxon>
        <taxon>CS clade</taxon>
        <taxon>Chlamydomonadales</taxon>
        <taxon>Volvocaceae</taxon>
        <taxon>Volvox</taxon>
    </lineage>
</organism>
<dbReference type="Pfam" id="PF00326">
    <property type="entry name" value="Peptidase_S9"/>
    <property type="match status" value="1"/>
</dbReference>
<feature type="region of interest" description="Disordered" evidence="5">
    <location>
        <begin position="333"/>
        <end position="353"/>
    </location>
</feature>
<evidence type="ECO:0000256" key="2">
    <source>
        <dbReference type="ARBA" id="ARBA00039290"/>
    </source>
</evidence>
<reference evidence="7 8" key="1">
    <citation type="journal article" date="2010" name="Science">
        <title>Genomic analysis of organismal complexity in the multicellular green alga Volvox carteri.</title>
        <authorList>
            <person name="Prochnik S.E."/>
            <person name="Umen J."/>
            <person name="Nedelcu A.M."/>
            <person name="Hallmann A."/>
            <person name="Miller S.M."/>
            <person name="Nishii I."/>
            <person name="Ferris P."/>
            <person name="Kuo A."/>
            <person name="Mitros T."/>
            <person name="Fritz-Laylin L.K."/>
            <person name="Hellsten U."/>
            <person name="Chapman J."/>
            <person name="Simakov O."/>
            <person name="Rensing S.A."/>
            <person name="Terry A."/>
            <person name="Pangilinan J."/>
            <person name="Kapitonov V."/>
            <person name="Jurka J."/>
            <person name="Salamov A."/>
            <person name="Shapiro H."/>
            <person name="Schmutz J."/>
            <person name="Grimwood J."/>
            <person name="Lindquist E."/>
            <person name="Lucas S."/>
            <person name="Grigoriev I.V."/>
            <person name="Schmitt R."/>
            <person name="Kirk D."/>
            <person name="Rokhsar D.S."/>
        </authorList>
    </citation>
    <scope>NUCLEOTIDE SEQUENCE [LARGE SCALE GENOMIC DNA]</scope>
    <source>
        <strain evidence="8">f. Nagariensis / Eve</strain>
    </source>
</reference>
<proteinExistence type="inferred from homology"/>
<comment type="function">
    <text evidence="4">Serine peptidase whose precise substrate specificity remains unclear. Does not cleave peptides after a arginine or lysine residue. Regulates trans-Golgi network morphology and sorting by regulating the membrane binding of the AP-1 complex. May play a role in the regulation of synaptic vesicle exocytosis.</text>
</comment>
<evidence type="ECO:0000313" key="7">
    <source>
        <dbReference type="EMBL" id="EFJ51398.1"/>
    </source>
</evidence>
<feature type="region of interest" description="Disordered" evidence="5">
    <location>
        <begin position="186"/>
        <end position="214"/>
    </location>
</feature>
<dbReference type="GeneID" id="9620447"/>
<dbReference type="GO" id="GO:0004252">
    <property type="term" value="F:serine-type endopeptidase activity"/>
    <property type="evidence" value="ECO:0007669"/>
    <property type="project" value="InterPro"/>
</dbReference>
<dbReference type="Gene3D" id="3.40.50.1820">
    <property type="entry name" value="alpha/beta hydrolase"/>
    <property type="match status" value="1"/>
</dbReference>
<dbReference type="Proteomes" id="UP000001058">
    <property type="component" value="Unassembled WGS sequence"/>
</dbReference>
<dbReference type="PANTHER" id="PTHR11757">
    <property type="entry name" value="PROTEASE FAMILY S9A OLIGOPEPTIDASE"/>
    <property type="match status" value="1"/>
</dbReference>
<dbReference type="eggNOG" id="KOG2237">
    <property type="taxonomic scope" value="Eukaryota"/>
</dbReference>
<dbReference type="InterPro" id="IPR002470">
    <property type="entry name" value="Peptidase_S9A"/>
</dbReference>
<dbReference type="InterPro" id="IPR051543">
    <property type="entry name" value="Serine_Peptidase_S9A"/>
</dbReference>
<accession>D8TLV7</accession>
<feature type="non-terminal residue" evidence="7">
    <location>
        <position position="1020"/>
    </location>
</feature>
<dbReference type="InterPro" id="IPR029058">
    <property type="entry name" value="AB_hydrolase_fold"/>
</dbReference>
<dbReference type="PANTHER" id="PTHR11757:SF19">
    <property type="entry name" value="PROLYL ENDOPEPTIDASE-LIKE"/>
    <property type="match status" value="1"/>
</dbReference>
<dbReference type="InterPro" id="IPR001375">
    <property type="entry name" value="Peptidase_S9_cat"/>
</dbReference>
<protein>
    <recommendedName>
        <fullName evidence="2">Prolyl endopeptidase-like</fullName>
    </recommendedName>
    <alternativeName>
        <fullName evidence="3">Prolylendopeptidase-like</fullName>
    </alternativeName>
</protein>
<dbReference type="AlphaFoldDB" id="D8TLV7"/>
<dbReference type="PRINTS" id="PR00862">
    <property type="entry name" value="PROLIGOPTASE"/>
</dbReference>
<evidence type="ECO:0000256" key="1">
    <source>
        <dbReference type="ARBA" id="ARBA00005228"/>
    </source>
</evidence>
<feature type="region of interest" description="Disordered" evidence="5">
    <location>
        <begin position="265"/>
        <end position="309"/>
    </location>
</feature>